<organism evidence="3 4">
    <name type="scientific">Trinickia dabaoshanensis</name>
    <dbReference type="NCBI Taxonomy" id="564714"/>
    <lineage>
        <taxon>Bacteria</taxon>
        <taxon>Pseudomonadati</taxon>
        <taxon>Pseudomonadota</taxon>
        <taxon>Betaproteobacteria</taxon>
        <taxon>Burkholderiales</taxon>
        <taxon>Burkholderiaceae</taxon>
        <taxon>Trinickia</taxon>
    </lineage>
</organism>
<dbReference type="CDD" id="cd11614">
    <property type="entry name" value="SAF_CpaB_FlgA_like"/>
    <property type="match status" value="1"/>
</dbReference>
<protein>
    <submittedName>
        <fullName evidence="3">Flp pilus assembly protein CpaB</fullName>
    </submittedName>
</protein>
<sequence length="328" mass="33250">MSSTVKLALLVGVAIVAALILRMLFIAASAHTSSASVQRVRIAASDLPPGLLLRDSDLAWKDMSSGRAPVGAVLQNDPATPDVAGAVVLHAVTAGAIVTSRDVVFPNAPGFLAAALKPDMRAISVAIDDVSGNAGLIQPGDYVDLILTQNLNGKTDSPRLSVSSETVVNHVRVLAVGSEFTRPKGDTTQGGTAHARTVTLEVDPRTAEVVAIAARLGTLSLALRSFATLVHSTPGAQPPAEATPENTPPIWAGDVSRAVRALPAIEKGGMPRAPQAPAVLVYRGSSKSDQEAEVSPAQAGAAPYAAPAPSAPGLPPIASPAGPSASNP</sequence>
<keyword evidence="4" id="KW-1185">Reference proteome</keyword>
<dbReference type="SMART" id="SM00858">
    <property type="entry name" value="SAF"/>
    <property type="match status" value="1"/>
</dbReference>
<feature type="region of interest" description="Disordered" evidence="1">
    <location>
        <begin position="281"/>
        <end position="328"/>
    </location>
</feature>
<feature type="compositionally biased region" description="Low complexity" evidence="1">
    <location>
        <begin position="319"/>
        <end position="328"/>
    </location>
</feature>
<feature type="compositionally biased region" description="Pro residues" evidence="1">
    <location>
        <begin position="309"/>
        <end position="318"/>
    </location>
</feature>
<gene>
    <name evidence="3" type="primary">cpaB</name>
    <name evidence="3" type="ORF">C0Z18_27155</name>
</gene>
<dbReference type="Pfam" id="PF16976">
    <property type="entry name" value="RcpC"/>
    <property type="match status" value="1"/>
</dbReference>
<evidence type="ECO:0000256" key="1">
    <source>
        <dbReference type="SAM" id="MobiDB-lite"/>
    </source>
</evidence>
<dbReference type="NCBIfam" id="TIGR03177">
    <property type="entry name" value="pilus_cpaB"/>
    <property type="match status" value="1"/>
</dbReference>
<accession>A0A2N7VDX7</accession>
<dbReference type="InterPro" id="IPR031571">
    <property type="entry name" value="RcpC_dom"/>
</dbReference>
<dbReference type="InterPro" id="IPR013974">
    <property type="entry name" value="SAF"/>
</dbReference>
<reference evidence="3 4" key="1">
    <citation type="submission" date="2018-01" db="EMBL/GenBank/DDBJ databases">
        <title>Whole genome analyses suggest that Burkholderia sensu lato contains two further novel genera in the rhizoxinica-symbiotica group Mycetohabitans gen. nov., and Trinickia gen. nov.: implications for the evolution of diazotrophy and nodulation in the Burkholderiaceae.</title>
        <authorList>
            <person name="Estrada-de los Santos P."/>
            <person name="Palmer M."/>
            <person name="Chavez-Ramirez B."/>
            <person name="Beukes C."/>
            <person name="Steenkamp E.T."/>
            <person name="Hirsch A.M."/>
            <person name="Manyaka P."/>
            <person name="Maluk M."/>
            <person name="Lafos M."/>
            <person name="Crook M."/>
            <person name="Gross E."/>
            <person name="Simon M.F."/>
            <person name="Bueno dos Reis Junior F."/>
            <person name="Poole P.S."/>
            <person name="Venter S.N."/>
            <person name="James E.K."/>
        </authorList>
    </citation>
    <scope>NUCLEOTIDE SEQUENCE [LARGE SCALE GENOMIC DNA]</scope>
    <source>
        <strain evidence="3 4">GIMN1.004</strain>
    </source>
</reference>
<dbReference type="InterPro" id="IPR017592">
    <property type="entry name" value="Pilus_assmbl_Flp-typ_CpaB"/>
</dbReference>
<dbReference type="RefSeq" id="WP_102648539.1">
    <property type="nucleotide sequence ID" value="NZ_PNYA01000032.1"/>
</dbReference>
<evidence type="ECO:0000313" key="3">
    <source>
        <dbReference type="EMBL" id="PMS15345.1"/>
    </source>
</evidence>
<dbReference type="Proteomes" id="UP000235616">
    <property type="component" value="Unassembled WGS sequence"/>
</dbReference>
<comment type="caution">
    <text evidence="3">The sequence shown here is derived from an EMBL/GenBank/DDBJ whole genome shotgun (WGS) entry which is preliminary data.</text>
</comment>
<feature type="compositionally biased region" description="Low complexity" evidence="1">
    <location>
        <begin position="295"/>
        <end position="308"/>
    </location>
</feature>
<dbReference type="OrthoDB" id="2037472at2"/>
<evidence type="ECO:0000259" key="2">
    <source>
        <dbReference type="SMART" id="SM00858"/>
    </source>
</evidence>
<name>A0A2N7VDX7_9BURK</name>
<dbReference type="EMBL" id="PNYA01000032">
    <property type="protein sequence ID" value="PMS15345.1"/>
    <property type="molecule type" value="Genomic_DNA"/>
</dbReference>
<dbReference type="AlphaFoldDB" id="A0A2N7VDX7"/>
<evidence type="ECO:0000313" key="4">
    <source>
        <dbReference type="Proteomes" id="UP000235616"/>
    </source>
</evidence>
<feature type="domain" description="SAF" evidence="2">
    <location>
        <begin position="38"/>
        <end position="104"/>
    </location>
</feature>
<proteinExistence type="predicted"/>